<sequence>METKNRTLVNRLEEILEKNRDAQKGYAKAAENAKDHNLKAYFQNKSGERGTFNQILHKELVASYDEIDNDGSFTGTLHRAWMDVKAFFSGDNDESMLEEAIRGDKAAVEEYEEVLNESQLPANVALVIREQLVKIRTDLNKVKSMEDLIS</sequence>
<dbReference type="Proteomes" id="UP000183038">
    <property type="component" value="Unassembled WGS sequence"/>
</dbReference>
<evidence type="ECO:0000313" key="2">
    <source>
        <dbReference type="EMBL" id="SEC29574.1"/>
    </source>
</evidence>
<evidence type="ECO:0000313" key="3">
    <source>
        <dbReference type="Proteomes" id="UP000183038"/>
    </source>
</evidence>
<dbReference type="InterPro" id="IPR019052">
    <property type="entry name" value="DUF2383"/>
</dbReference>
<dbReference type="NCBIfam" id="TIGR02284">
    <property type="entry name" value="PA2169 family four-helix-bundle protein"/>
    <property type="match status" value="1"/>
</dbReference>
<dbReference type="AlphaFoldDB" id="A0A1H4RCS7"/>
<dbReference type="EMBL" id="FNTB01000001">
    <property type="protein sequence ID" value="SEC29574.1"/>
    <property type="molecule type" value="Genomic_DNA"/>
</dbReference>
<protein>
    <recommendedName>
        <fullName evidence="1">DUF2383 domain-containing protein</fullName>
    </recommendedName>
</protein>
<dbReference type="OrthoDB" id="282393at2"/>
<dbReference type="InterPro" id="IPR016920">
    <property type="entry name" value="UCP029477"/>
</dbReference>
<reference evidence="2 3" key="1">
    <citation type="submission" date="2016-10" db="EMBL/GenBank/DDBJ databases">
        <authorList>
            <person name="de Groot N.N."/>
        </authorList>
    </citation>
    <scope>NUCLEOTIDE SEQUENCE [LARGE SCALE GENOMIC DNA]</scope>
    <source>
        <strain evidence="2 3">MAR_2009_71</strain>
    </source>
</reference>
<dbReference type="Pfam" id="PF09537">
    <property type="entry name" value="DUF2383"/>
    <property type="match status" value="1"/>
</dbReference>
<proteinExistence type="predicted"/>
<organism evidence="2 3">
    <name type="scientific">Maribacter dokdonensis</name>
    <dbReference type="NCBI Taxonomy" id="320912"/>
    <lineage>
        <taxon>Bacteria</taxon>
        <taxon>Pseudomonadati</taxon>
        <taxon>Bacteroidota</taxon>
        <taxon>Flavobacteriia</taxon>
        <taxon>Flavobacteriales</taxon>
        <taxon>Flavobacteriaceae</taxon>
        <taxon>Maribacter</taxon>
    </lineage>
</organism>
<dbReference type="RefSeq" id="WP_074673584.1">
    <property type="nucleotide sequence ID" value="NZ_CAJQES010000023.1"/>
</dbReference>
<dbReference type="Gene3D" id="1.20.1260.10">
    <property type="match status" value="1"/>
</dbReference>
<name>A0A1H4RCS7_9FLAO</name>
<dbReference type="PIRSF" id="PIRSF029477">
    <property type="entry name" value="UCP029477"/>
    <property type="match status" value="1"/>
</dbReference>
<dbReference type="SUPFAM" id="SSF47240">
    <property type="entry name" value="Ferritin-like"/>
    <property type="match status" value="1"/>
</dbReference>
<dbReference type="InterPro" id="IPR009078">
    <property type="entry name" value="Ferritin-like_SF"/>
</dbReference>
<dbReference type="InterPro" id="IPR011971">
    <property type="entry name" value="CHP02284"/>
</dbReference>
<dbReference type="InterPro" id="IPR012347">
    <property type="entry name" value="Ferritin-like"/>
</dbReference>
<accession>A0A1H4RCS7</accession>
<feature type="domain" description="DUF2383" evidence="1">
    <location>
        <begin position="9"/>
        <end position="117"/>
    </location>
</feature>
<evidence type="ECO:0000259" key="1">
    <source>
        <dbReference type="Pfam" id="PF09537"/>
    </source>
</evidence>
<gene>
    <name evidence="2" type="ORF">SAMN05192540_2826</name>
</gene>